<dbReference type="PRINTS" id="PR00081">
    <property type="entry name" value="GDHRDH"/>
</dbReference>
<gene>
    <name evidence="4" type="ORF">E1832_00195</name>
</gene>
<dbReference type="Pfam" id="PF13561">
    <property type="entry name" value="adh_short_C2"/>
    <property type="match status" value="1"/>
</dbReference>
<dbReference type="OrthoDB" id="9804774at2"/>
<evidence type="ECO:0000256" key="1">
    <source>
        <dbReference type="ARBA" id="ARBA00006484"/>
    </source>
</evidence>
<comment type="caution">
    <text evidence="4">The sequence shown here is derived from an EMBL/GenBank/DDBJ whole genome shotgun (WGS) entry which is preliminary data.</text>
</comment>
<dbReference type="SUPFAM" id="SSF51735">
    <property type="entry name" value="NAD(P)-binding Rossmann-fold domains"/>
    <property type="match status" value="1"/>
</dbReference>
<sequence>MQLDLTGLNAIVTGASKGIGHATALTLAREGARVTLVARNANTLATAAAQIAGETGSTPDTVAADLATREGIDRLAQRSGPVDILVNNAGAIPPGDLQAIDENTWRTAWDLKVFGYINLTRALAPRIAARKGVIVNIIGAGAESLSPDYICGAVGNAALVAFTRAYAKQFRAMGGRIVGLNPGPVATERMQLFLKARAADEFGDEGRAAEVTASLPYARPASPQEIANAVAFLASPRSAYTNGTVLSIHGGG</sequence>
<dbReference type="InterPro" id="IPR002347">
    <property type="entry name" value="SDR_fam"/>
</dbReference>
<comment type="similarity">
    <text evidence="1">Belongs to the short-chain dehydrogenases/reductases (SDR) family.</text>
</comment>
<evidence type="ECO:0000256" key="3">
    <source>
        <dbReference type="ARBA" id="ARBA00023027"/>
    </source>
</evidence>
<evidence type="ECO:0000256" key="2">
    <source>
        <dbReference type="ARBA" id="ARBA00023002"/>
    </source>
</evidence>
<reference evidence="4 5" key="1">
    <citation type="submission" date="2019-03" db="EMBL/GenBank/DDBJ databases">
        <title>Ruegeria lutea sp. nov., a novel strain, isolated from marine sediment, the Masan Bay, South Korea.</title>
        <authorList>
            <person name="Kim J."/>
            <person name="Kim D.-Y."/>
            <person name="Lee S.-S."/>
        </authorList>
    </citation>
    <scope>NUCLEOTIDE SEQUENCE [LARGE SCALE GENOMIC DNA]</scope>
    <source>
        <strain evidence="4 5">318-1</strain>
    </source>
</reference>
<dbReference type="Gene3D" id="3.40.50.720">
    <property type="entry name" value="NAD(P)-binding Rossmann-like Domain"/>
    <property type="match status" value="1"/>
</dbReference>
<protein>
    <submittedName>
        <fullName evidence="4">SDR family oxidoreductase</fullName>
    </submittedName>
</protein>
<keyword evidence="3" id="KW-0520">NAD</keyword>
<dbReference type="PANTHER" id="PTHR43477:SF4">
    <property type="entry name" value="DEHYDROGENASE_REDUCTASE SDR FAMILY MEMBER 6"/>
    <property type="match status" value="1"/>
</dbReference>
<dbReference type="GO" id="GO:0016491">
    <property type="term" value="F:oxidoreductase activity"/>
    <property type="evidence" value="ECO:0007669"/>
    <property type="project" value="UniProtKB-KW"/>
</dbReference>
<dbReference type="PANTHER" id="PTHR43477">
    <property type="entry name" value="DIHYDROANTICAPSIN 7-DEHYDROGENASE"/>
    <property type="match status" value="1"/>
</dbReference>
<organism evidence="4 5">
    <name type="scientific">Antarcticimicrobium luteum</name>
    <dbReference type="NCBI Taxonomy" id="2547397"/>
    <lineage>
        <taxon>Bacteria</taxon>
        <taxon>Pseudomonadati</taxon>
        <taxon>Pseudomonadota</taxon>
        <taxon>Alphaproteobacteria</taxon>
        <taxon>Rhodobacterales</taxon>
        <taxon>Paracoccaceae</taxon>
        <taxon>Antarcticimicrobium</taxon>
    </lineage>
</organism>
<accession>A0A4R5VJ40</accession>
<dbReference type="InterPro" id="IPR051122">
    <property type="entry name" value="SDR_DHRS6-like"/>
</dbReference>
<evidence type="ECO:0000313" key="5">
    <source>
        <dbReference type="Proteomes" id="UP000295301"/>
    </source>
</evidence>
<dbReference type="RefSeq" id="WP_133357772.1">
    <property type="nucleotide sequence ID" value="NZ_SMUV01000016.1"/>
</dbReference>
<dbReference type="PRINTS" id="PR00080">
    <property type="entry name" value="SDRFAMILY"/>
</dbReference>
<dbReference type="EMBL" id="SMUV01000016">
    <property type="protein sequence ID" value="TDK53751.1"/>
    <property type="molecule type" value="Genomic_DNA"/>
</dbReference>
<keyword evidence="2" id="KW-0560">Oxidoreductase</keyword>
<dbReference type="InterPro" id="IPR036291">
    <property type="entry name" value="NAD(P)-bd_dom_sf"/>
</dbReference>
<proteinExistence type="inferred from homology"/>
<dbReference type="Proteomes" id="UP000295301">
    <property type="component" value="Unassembled WGS sequence"/>
</dbReference>
<evidence type="ECO:0000313" key="4">
    <source>
        <dbReference type="EMBL" id="TDK53751.1"/>
    </source>
</evidence>
<dbReference type="AlphaFoldDB" id="A0A4R5VJ40"/>
<dbReference type="NCBIfam" id="NF004779">
    <property type="entry name" value="PRK06125.1"/>
    <property type="match status" value="1"/>
</dbReference>
<name>A0A4R5VJ40_9RHOB</name>
<keyword evidence="5" id="KW-1185">Reference proteome</keyword>